<sequence length="727" mass="82233">MSNTLGKRSPKPEKAEFVPSSSKKRRLIDATKMLLDIAKESADAFPPLKSCLGGIDALIKHYDQFKDVEDKLKDLIPWLTKLKETLTKAESDPKEAERREQLKRSLEDIENTSRTLLEKRKLGRILDKTRDAGTVVTLVEQLRQAILIYRASQQQSMHDQITLLATSFNVFVKIHEPRLPEVKKAASTIERLLQLVPDPSSEDTKVDDKEYRRRLELTASLMRVEVALRSLSDRFVDGNYNTTARDRQIVDDLTGDIRDAIHEYQLSQQKEIYELNLELIDAADLQVLNSIKRARGAGYNHRNRRGCLKGTRTILLDEIEKWAWDESRSPIFWLNGLAGAGKSTIAQTVAERCFANGNLGASFFFSGDTSLRNHDDPNAFFLTLAFQLAHKYPNFRHALVPHLRSNPDIAYESLEIQADRLIASPLRSANIATVIVVDALDECKDKESQPAIISAMETIIDRVPEVKFFITSRPDPQIKGRFRSLSRIAEVSALHDTAPDLIDNDIRVFLMRELSGLATQRGLKNWPTAAQLDLLRDRAARLFVYAVATVRFLRNTPRTPDKRYTTIERSKEDTIHEGTVQGVHRGFSLDSLCTSILQASFAHNTAEDNTLVRSVLAAALLVPPFSPSSISKAVRAQTGELIKMEEVTHILESAHPLLELDEDTNHPVRPFHRLLPDCLTNPMRCSDEQLLIIKNHTIRKGSTGLFRLSCLFELICDRSPPSKCHRF</sequence>
<dbReference type="Pfam" id="PF24883">
    <property type="entry name" value="NPHP3_N"/>
    <property type="match status" value="1"/>
</dbReference>
<dbReference type="EMBL" id="WIUZ02000015">
    <property type="protein sequence ID" value="KAF9781009.1"/>
    <property type="molecule type" value="Genomic_DNA"/>
</dbReference>
<dbReference type="InterPro" id="IPR027417">
    <property type="entry name" value="P-loop_NTPase"/>
</dbReference>
<dbReference type="AlphaFoldDB" id="A0A9P6H7D7"/>
<reference evidence="4" key="1">
    <citation type="journal article" date="2020" name="Nat. Commun.">
        <title>Large-scale genome sequencing of mycorrhizal fungi provides insights into the early evolution of symbiotic traits.</title>
        <authorList>
            <person name="Miyauchi S."/>
            <person name="Kiss E."/>
            <person name="Kuo A."/>
            <person name="Drula E."/>
            <person name="Kohler A."/>
            <person name="Sanchez-Garcia M."/>
            <person name="Morin E."/>
            <person name="Andreopoulos B."/>
            <person name="Barry K.W."/>
            <person name="Bonito G."/>
            <person name="Buee M."/>
            <person name="Carver A."/>
            <person name="Chen C."/>
            <person name="Cichocki N."/>
            <person name="Clum A."/>
            <person name="Culley D."/>
            <person name="Crous P.W."/>
            <person name="Fauchery L."/>
            <person name="Girlanda M."/>
            <person name="Hayes R.D."/>
            <person name="Keri Z."/>
            <person name="LaButti K."/>
            <person name="Lipzen A."/>
            <person name="Lombard V."/>
            <person name="Magnuson J."/>
            <person name="Maillard F."/>
            <person name="Murat C."/>
            <person name="Nolan M."/>
            <person name="Ohm R.A."/>
            <person name="Pangilinan J."/>
            <person name="Pereira M.F."/>
            <person name="Perotto S."/>
            <person name="Peter M."/>
            <person name="Pfister S."/>
            <person name="Riley R."/>
            <person name="Sitrit Y."/>
            <person name="Stielow J.B."/>
            <person name="Szollosi G."/>
            <person name="Zifcakova L."/>
            <person name="Stursova M."/>
            <person name="Spatafora J.W."/>
            <person name="Tedersoo L."/>
            <person name="Vaario L.M."/>
            <person name="Yamada A."/>
            <person name="Yan M."/>
            <person name="Wang P."/>
            <person name="Xu J."/>
            <person name="Bruns T."/>
            <person name="Baldrian P."/>
            <person name="Vilgalys R."/>
            <person name="Dunand C."/>
            <person name="Henrissat B."/>
            <person name="Grigoriev I.V."/>
            <person name="Hibbett D."/>
            <person name="Nagy L.G."/>
            <person name="Martin F.M."/>
        </authorList>
    </citation>
    <scope>NUCLEOTIDE SEQUENCE</scope>
    <source>
        <strain evidence="4">UH-Tt-Lm1</strain>
    </source>
</reference>
<dbReference type="InterPro" id="IPR056884">
    <property type="entry name" value="NPHP3-like_N"/>
</dbReference>
<evidence type="ECO:0000256" key="1">
    <source>
        <dbReference type="ARBA" id="ARBA00022737"/>
    </source>
</evidence>
<dbReference type="PANTHER" id="PTHR10039">
    <property type="entry name" value="AMELOGENIN"/>
    <property type="match status" value="1"/>
</dbReference>
<evidence type="ECO:0000256" key="2">
    <source>
        <dbReference type="SAM" id="MobiDB-lite"/>
    </source>
</evidence>
<dbReference type="SUPFAM" id="SSF52540">
    <property type="entry name" value="P-loop containing nucleoside triphosphate hydrolases"/>
    <property type="match status" value="1"/>
</dbReference>
<dbReference type="PANTHER" id="PTHR10039:SF14">
    <property type="entry name" value="NACHT DOMAIN-CONTAINING PROTEIN"/>
    <property type="match status" value="1"/>
</dbReference>
<dbReference type="Proteomes" id="UP000736335">
    <property type="component" value="Unassembled WGS sequence"/>
</dbReference>
<organism evidence="4 5">
    <name type="scientific">Thelephora terrestris</name>
    <dbReference type="NCBI Taxonomy" id="56493"/>
    <lineage>
        <taxon>Eukaryota</taxon>
        <taxon>Fungi</taxon>
        <taxon>Dikarya</taxon>
        <taxon>Basidiomycota</taxon>
        <taxon>Agaricomycotina</taxon>
        <taxon>Agaricomycetes</taxon>
        <taxon>Thelephorales</taxon>
        <taxon>Thelephoraceae</taxon>
        <taxon>Thelephora</taxon>
    </lineage>
</organism>
<keyword evidence="5" id="KW-1185">Reference proteome</keyword>
<feature type="region of interest" description="Disordered" evidence="2">
    <location>
        <begin position="1"/>
        <end position="23"/>
    </location>
</feature>
<comment type="caution">
    <text evidence="4">The sequence shown here is derived from an EMBL/GenBank/DDBJ whole genome shotgun (WGS) entry which is preliminary data.</text>
</comment>
<gene>
    <name evidence="4" type="ORF">BJ322DRAFT_1082678</name>
</gene>
<accession>A0A9P6H7D7</accession>
<dbReference type="Gene3D" id="3.40.50.300">
    <property type="entry name" value="P-loop containing nucleotide triphosphate hydrolases"/>
    <property type="match status" value="1"/>
</dbReference>
<dbReference type="OrthoDB" id="5967843at2759"/>
<proteinExistence type="predicted"/>
<protein>
    <recommendedName>
        <fullName evidence="3">Nephrocystin 3-like N-terminal domain-containing protein</fullName>
    </recommendedName>
</protein>
<evidence type="ECO:0000313" key="4">
    <source>
        <dbReference type="EMBL" id="KAF9781009.1"/>
    </source>
</evidence>
<reference evidence="4" key="2">
    <citation type="submission" date="2020-11" db="EMBL/GenBank/DDBJ databases">
        <authorList>
            <consortium name="DOE Joint Genome Institute"/>
            <person name="Kuo A."/>
            <person name="Miyauchi S."/>
            <person name="Kiss E."/>
            <person name="Drula E."/>
            <person name="Kohler A."/>
            <person name="Sanchez-Garcia M."/>
            <person name="Andreopoulos B."/>
            <person name="Barry K.W."/>
            <person name="Bonito G."/>
            <person name="Buee M."/>
            <person name="Carver A."/>
            <person name="Chen C."/>
            <person name="Cichocki N."/>
            <person name="Clum A."/>
            <person name="Culley D."/>
            <person name="Crous P.W."/>
            <person name="Fauchery L."/>
            <person name="Girlanda M."/>
            <person name="Hayes R."/>
            <person name="Keri Z."/>
            <person name="Labutti K."/>
            <person name="Lipzen A."/>
            <person name="Lombard V."/>
            <person name="Magnuson J."/>
            <person name="Maillard F."/>
            <person name="Morin E."/>
            <person name="Murat C."/>
            <person name="Nolan M."/>
            <person name="Ohm R."/>
            <person name="Pangilinan J."/>
            <person name="Pereira M."/>
            <person name="Perotto S."/>
            <person name="Peter M."/>
            <person name="Riley R."/>
            <person name="Sitrit Y."/>
            <person name="Stielow B."/>
            <person name="Szollosi G."/>
            <person name="Zifcakova L."/>
            <person name="Stursova M."/>
            <person name="Spatafora J.W."/>
            <person name="Tedersoo L."/>
            <person name="Vaario L.-M."/>
            <person name="Yamada A."/>
            <person name="Yan M."/>
            <person name="Wang P."/>
            <person name="Xu J."/>
            <person name="Bruns T."/>
            <person name="Baldrian P."/>
            <person name="Vilgalys R."/>
            <person name="Henrissat B."/>
            <person name="Grigoriev I.V."/>
            <person name="Hibbett D."/>
            <person name="Nagy L.G."/>
            <person name="Martin F.M."/>
        </authorList>
    </citation>
    <scope>NUCLEOTIDE SEQUENCE</scope>
    <source>
        <strain evidence="4">UH-Tt-Lm1</strain>
    </source>
</reference>
<name>A0A9P6H7D7_9AGAM</name>
<feature type="domain" description="Nephrocystin 3-like N-terminal" evidence="3">
    <location>
        <begin position="311"/>
        <end position="473"/>
    </location>
</feature>
<evidence type="ECO:0000313" key="5">
    <source>
        <dbReference type="Proteomes" id="UP000736335"/>
    </source>
</evidence>
<evidence type="ECO:0000259" key="3">
    <source>
        <dbReference type="Pfam" id="PF24883"/>
    </source>
</evidence>
<keyword evidence="1" id="KW-0677">Repeat</keyword>